<dbReference type="RefSeq" id="WP_102735597.1">
    <property type="nucleotide sequence ID" value="NZ_CP072023.1"/>
</dbReference>
<keyword evidence="2" id="KW-1133">Transmembrane helix</keyword>
<proteinExistence type="predicted"/>
<keyword evidence="1" id="KW-0175">Coiled coil</keyword>
<feature type="coiled-coil region" evidence="1">
    <location>
        <begin position="35"/>
        <end position="90"/>
    </location>
</feature>
<name>A0AAP8NM93_9BACT</name>
<dbReference type="AlphaFoldDB" id="A0AAP8NM93"/>
<keyword evidence="2" id="KW-0812">Transmembrane</keyword>
<feature type="coiled-coil region" evidence="1">
    <location>
        <begin position="197"/>
        <end position="224"/>
    </location>
</feature>
<evidence type="ECO:0000256" key="2">
    <source>
        <dbReference type="SAM" id="Phobius"/>
    </source>
</evidence>
<feature type="coiled-coil region" evidence="1">
    <location>
        <begin position="128"/>
        <end position="159"/>
    </location>
</feature>
<feature type="transmembrane region" description="Helical" evidence="2">
    <location>
        <begin position="316"/>
        <end position="335"/>
    </location>
</feature>
<evidence type="ECO:0000313" key="3">
    <source>
        <dbReference type="EMBL" id="PNC56274.1"/>
    </source>
</evidence>
<keyword evidence="2" id="KW-0472">Membrane</keyword>
<comment type="caution">
    <text evidence="3">The sequence shown here is derived from an EMBL/GenBank/DDBJ whole genome shotgun (WGS) entry which is preliminary data.</text>
</comment>
<dbReference type="EMBL" id="PJKN01000003">
    <property type="protein sequence ID" value="PNC56274.1"/>
    <property type="molecule type" value="Genomic_DNA"/>
</dbReference>
<organism evidence="3 4">
    <name type="scientific">Akkermansia muciniphila</name>
    <dbReference type="NCBI Taxonomy" id="239935"/>
    <lineage>
        <taxon>Bacteria</taxon>
        <taxon>Pseudomonadati</taxon>
        <taxon>Verrucomicrobiota</taxon>
        <taxon>Verrucomicrobiia</taxon>
        <taxon>Verrucomicrobiales</taxon>
        <taxon>Akkermansiaceae</taxon>
        <taxon>Akkermansia</taxon>
    </lineage>
</organism>
<protein>
    <submittedName>
        <fullName evidence="3">Uncharacterized protein</fullName>
    </submittedName>
</protein>
<gene>
    <name evidence="3" type="ORF">CXU09_06540</name>
</gene>
<sequence>MRFLFLIMAILSIIGSVWYNNNLETAQRKESEAFIAEYEQSEEKILKQTDKLDREMNEISNTIYLEEDIYQKKISALQNERERKAQLSQQNAERSLRRKIAKRKLTAEEWKATLATFKTRRSEIAKLLKEHREQIASNNQKLADKISEDRNNIAKREDEMRRQASVRLASGRAGGRGTSYAIIEAKEAMIKRHQSMTRAVKLQNQNLMESISNMENELVQMDRAEEAFMDKNSPHNSTGLDYSKEFVAEIDDADPELKKLADSHKKMLEELQDSLDAAGEKKDKLLRNWEKKRQNFSRTKTELNKKHHSAQNNAQFTGYAIIAIFALLSFLSFCFSNKYEA</sequence>
<evidence type="ECO:0000313" key="4">
    <source>
        <dbReference type="Proteomes" id="UP000235914"/>
    </source>
</evidence>
<dbReference type="Proteomes" id="UP000235914">
    <property type="component" value="Unassembled WGS sequence"/>
</dbReference>
<evidence type="ECO:0000256" key="1">
    <source>
        <dbReference type="SAM" id="Coils"/>
    </source>
</evidence>
<reference evidence="3 4" key="1">
    <citation type="journal article" date="2017" name="BMC Genomics">
        <title>Genome sequencing of 39 Akkermansia muciniphila isolates reveals its population structure, genomic and functional diverisity, and global distribution in mammalian gut microbiotas.</title>
        <authorList>
            <person name="Guo X."/>
            <person name="Li S."/>
            <person name="Zhang J."/>
            <person name="Wu F."/>
            <person name="Li X."/>
            <person name="Wu D."/>
            <person name="Zhang M."/>
            <person name="Ou Z."/>
            <person name="Jie Z."/>
            <person name="Yan Q."/>
            <person name="Li P."/>
            <person name="Yi J."/>
            <person name="Peng Y."/>
        </authorList>
    </citation>
    <scope>NUCLEOTIDE SEQUENCE [LARGE SCALE GENOMIC DNA]</scope>
    <source>
        <strain evidence="3 4">GP43</strain>
    </source>
</reference>
<feature type="coiled-coil region" evidence="1">
    <location>
        <begin position="261"/>
        <end position="306"/>
    </location>
</feature>
<accession>A0AAP8NM93</accession>